<dbReference type="EMBL" id="LGUV01000370">
    <property type="protein sequence ID" value="KOG45167.1"/>
    <property type="molecule type" value="Genomic_DNA"/>
</dbReference>
<dbReference type="PANTHER" id="PTHR11712:SF336">
    <property type="entry name" value="3-OXOACYL-[ACYL-CARRIER-PROTEIN] SYNTHASE, MITOCHONDRIAL"/>
    <property type="match status" value="1"/>
</dbReference>
<comment type="similarity">
    <text evidence="1 4">Belongs to the thiolase-like superfamily. Beta-ketoacyl-ACP synthases family.</text>
</comment>
<dbReference type="FunFam" id="3.40.47.10:FF:000029">
    <property type="entry name" value="3-oxoacyl-[acyl-carrier-protein] synthase 1"/>
    <property type="match status" value="1"/>
</dbReference>
<dbReference type="PROSITE" id="PS52004">
    <property type="entry name" value="KS3_2"/>
    <property type="match status" value="1"/>
</dbReference>
<dbReference type="Gene3D" id="3.40.47.10">
    <property type="match status" value="1"/>
</dbReference>
<proteinExistence type="inferred from homology"/>
<name>A0A0L8M422_STRVG</name>
<dbReference type="GO" id="GO:0005829">
    <property type="term" value="C:cytosol"/>
    <property type="evidence" value="ECO:0007669"/>
    <property type="project" value="TreeGrafter"/>
</dbReference>
<keyword evidence="3" id="KW-0012">Acyltransferase</keyword>
<protein>
    <recommendedName>
        <fullName evidence="5">Ketosynthase family 3 (KS3) domain-containing protein</fullName>
    </recommendedName>
</protein>
<dbReference type="SUPFAM" id="SSF53901">
    <property type="entry name" value="Thiolase-like"/>
    <property type="match status" value="2"/>
</dbReference>
<evidence type="ECO:0000256" key="3">
    <source>
        <dbReference type="ARBA" id="ARBA00023315"/>
    </source>
</evidence>
<dbReference type="AlphaFoldDB" id="A0A0L8M422"/>
<sequence>MAATAAAAHAGATAVVVTGLGVLTPIGTTVEGFWDAAVRGVVGTAPLTRPDAADFPARLAGEVTGFDAPRARGDRSLRLASAAVEAAAADAGILRWGGDPYRAGICLGTLLGSRAGMEPAVTGFHRGTDFPAGRRPAADLVDAVARERGFLGPGTAVATACASGNSALAHAADTIRAGRADVMIAGGVDELSSGIMMMFASLRSLAPDCLRPFDRARAGLVVSEGAAALVLESYEHARRRGAHIHAVLAGWASASDAHHMTAPHPQGSGARRSMLRALGMAGISPDRVDHVSAHGTGTPSNDRVEAQALREVFGPRTPAVTSLKGALGHTQGAASAIEAVACVLALRDGVIPPTANLVDPDPECDVDVVRDRARETPVRVAVNNAFGFGGNTACTVFTRPGTVTSTAGSAR</sequence>
<dbReference type="Proteomes" id="UP000037084">
    <property type="component" value="Unassembled WGS sequence"/>
</dbReference>
<comment type="caution">
    <text evidence="6">The sequence shown here is derived from an EMBL/GenBank/DDBJ whole genome shotgun (WGS) entry which is preliminary data.</text>
</comment>
<dbReference type="InterPro" id="IPR020841">
    <property type="entry name" value="PKS_Beta-ketoAc_synthase_dom"/>
</dbReference>
<dbReference type="InterPro" id="IPR014031">
    <property type="entry name" value="Ketoacyl_synth_C"/>
</dbReference>
<keyword evidence="2 4" id="KW-0808">Transferase</keyword>
<dbReference type="Pfam" id="PF00109">
    <property type="entry name" value="ketoacyl-synt"/>
    <property type="match status" value="1"/>
</dbReference>
<dbReference type="CDD" id="cd00834">
    <property type="entry name" value="KAS_I_II"/>
    <property type="match status" value="1"/>
</dbReference>
<evidence type="ECO:0000259" key="5">
    <source>
        <dbReference type="PROSITE" id="PS52004"/>
    </source>
</evidence>
<dbReference type="SMART" id="SM00825">
    <property type="entry name" value="PKS_KS"/>
    <property type="match status" value="1"/>
</dbReference>
<dbReference type="InterPro" id="IPR016039">
    <property type="entry name" value="Thiolase-like"/>
</dbReference>
<dbReference type="Pfam" id="PF02801">
    <property type="entry name" value="Ketoacyl-synt_C"/>
    <property type="match status" value="1"/>
</dbReference>
<feature type="domain" description="Ketosynthase family 3 (KS3)" evidence="5">
    <location>
        <begin position="12"/>
        <end position="399"/>
    </location>
</feature>
<accession>A0A0L8M422</accession>
<evidence type="ECO:0000256" key="1">
    <source>
        <dbReference type="ARBA" id="ARBA00008467"/>
    </source>
</evidence>
<dbReference type="GO" id="GO:0006633">
    <property type="term" value="P:fatty acid biosynthetic process"/>
    <property type="evidence" value="ECO:0007669"/>
    <property type="project" value="TreeGrafter"/>
</dbReference>
<gene>
    <name evidence="6" type="ORF">ADK75_32910</name>
</gene>
<evidence type="ECO:0000313" key="7">
    <source>
        <dbReference type="Proteomes" id="UP000037084"/>
    </source>
</evidence>
<organism evidence="6 7">
    <name type="scientific">Streptomyces virginiae</name>
    <name type="common">Streptomyces cinnamonensis</name>
    <dbReference type="NCBI Taxonomy" id="1961"/>
    <lineage>
        <taxon>Bacteria</taxon>
        <taxon>Bacillati</taxon>
        <taxon>Actinomycetota</taxon>
        <taxon>Actinomycetes</taxon>
        <taxon>Kitasatosporales</taxon>
        <taxon>Streptomycetaceae</taxon>
        <taxon>Streptomyces</taxon>
    </lineage>
</organism>
<dbReference type="PANTHER" id="PTHR11712">
    <property type="entry name" value="POLYKETIDE SYNTHASE-RELATED"/>
    <property type="match status" value="1"/>
</dbReference>
<dbReference type="PATRIC" id="fig|1961.12.peg.7266"/>
<dbReference type="OrthoDB" id="9808669at2"/>
<evidence type="ECO:0000256" key="4">
    <source>
        <dbReference type="RuleBase" id="RU003694"/>
    </source>
</evidence>
<evidence type="ECO:0000313" key="6">
    <source>
        <dbReference type="EMBL" id="KOG45167.1"/>
    </source>
</evidence>
<dbReference type="InterPro" id="IPR014030">
    <property type="entry name" value="Ketoacyl_synth_N"/>
</dbReference>
<reference evidence="7" key="1">
    <citation type="submission" date="2015-07" db="EMBL/GenBank/DDBJ databases">
        <authorList>
            <consortium name="Consortium for Microbial Forensics and Genomics (microFORGE)"/>
            <person name="Knight B.M."/>
            <person name="Roberts D.P."/>
            <person name="Lin D."/>
            <person name="Hari K."/>
            <person name="Fletcher J."/>
            <person name="Melcher U."/>
            <person name="Blagden T."/>
            <person name="Winegar R.A."/>
        </authorList>
    </citation>
    <scope>NUCLEOTIDE SEQUENCE [LARGE SCALE GENOMIC DNA]</scope>
    <source>
        <strain evidence="7">NRRL B-1447</strain>
    </source>
</reference>
<dbReference type="InterPro" id="IPR000794">
    <property type="entry name" value="Beta-ketoacyl_synthase"/>
</dbReference>
<dbReference type="RefSeq" id="WP_053176796.1">
    <property type="nucleotide sequence ID" value="NZ_LGUV01000370.1"/>
</dbReference>
<evidence type="ECO:0000256" key="2">
    <source>
        <dbReference type="ARBA" id="ARBA00022679"/>
    </source>
</evidence>
<dbReference type="GO" id="GO:0004315">
    <property type="term" value="F:3-oxoacyl-[acyl-carrier-protein] synthase activity"/>
    <property type="evidence" value="ECO:0007669"/>
    <property type="project" value="TreeGrafter"/>
</dbReference>